<dbReference type="GO" id="GO:0000272">
    <property type="term" value="P:polysaccharide catabolic process"/>
    <property type="evidence" value="ECO:0007669"/>
    <property type="project" value="UniProtKB-KW"/>
</dbReference>
<dbReference type="InterPro" id="IPR017853">
    <property type="entry name" value="GH"/>
</dbReference>
<dbReference type="GeneID" id="63717576"/>
<evidence type="ECO:0000256" key="8">
    <source>
        <dbReference type="ARBA" id="ARBA00023326"/>
    </source>
</evidence>
<dbReference type="PANTHER" id="PTHR11177">
    <property type="entry name" value="CHITINASE"/>
    <property type="match status" value="1"/>
</dbReference>
<dbReference type="InterPro" id="IPR029070">
    <property type="entry name" value="Chitinase_insertion_sf"/>
</dbReference>
<dbReference type="InterPro" id="IPR001223">
    <property type="entry name" value="Glyco_hydro18_cat"/>
</dbReference>
<comment type="catalytic activity">
    <reaction evidence="1">
        <text>Random endo-hydrolysis of N-acetyl-beta-D-glucosaminide (1-&gt;4)-beta-linkages in chitin and chitodextrins.</text>
        <dbReference type="EC" id="3.2.1.14"/>
    </reaction>
</comment>
<dbReference type="EMBL" id="LAYC01000002">
    <property type="protein sequence ID" value="KYK57920.1"/>
    <property type="molecule type" value="Genomic_DNA"/>
</dbReference>
<feature type="domain" description="GH18" evidence="10">
    <location>
        <begin position="41"/>
        <end position="402"/>
    </location>
</feature>
<comment type="similarity">
    <text evidence="2">Belongs to the glycosyl hydrolase 18 family. Chitinase class V subfamily.</text>
</comment>
<keyword evidence="7" id="KW-0326">Glycosidase</keyword>
<protein>
    <recommendedName>
        <fullName evidence="3">chitinase</fullName>
        <ecNumber evidence="3">3.2.1.14</ecNumber>
    </recommendedName>
</protein>
<reference evidence="11 12" key="1">
    <citation type="journal article" date="2016" name="Sci. Rep.">
        <title>Insights into Adaptations to a Near-Obligate Nematode Endoparasitic Lifestyle from the Finished Genome of Drechmeria coniospora.</title>
        <authorList>
            <person name="Zhang L."/>
            <person name="Zhou Z."/>
            <person name="Guo Q."/>
            <person name="Fokkens L."/>
            <person name="Miskei M."/>
            <person name="Pocsi I."/>
            <person name="Zhang W."/>
            <person name="Chen M."/>
            <person name="Wang L."/>
            <person name="Sun Y."/>
            <person name="Donzelli B.G."/>
            <person name="Gibson D.M."/>
            <person name="Nelson D.R."/>
            <person name="Luo J.G."/>
            <person name="Rep M."/>
            <person name="Liu H."/>
            <person name="Yang S."/>
            <person name="Wang J."/>
            <person name="Krasnoff S.B."/>
            <person name="Xu Y."/>
            <person name="Molnar I."/>
            <person name="Lin M."/>
        </authorList>
    </citation>
    <scope>NUCLEOTIDE SEQUENCE [LARGE SCALE GENOMIC DNA]</scope>
    <source>
        <strain evidence="11 12">ARSEF 6962</strain>
    </source>
</reference>
<dbReference type="STRING" id="98403.A0A151GLE4"/>
<dbReference type="SUPFAM" id="SSF51445">
    <property type="entry name" value="(Trans)glycosidases"/>
    <property type="match status" value="1"/>
</dbReference>
<evidence type="ECO:0000256" key="1">
    <source>
        <dbReference type="ARBA" id="ARBA00000822"/>
    </source>
</evidence>
<evidence type="ECO:0000256" key="9">
    <source>
        <dbReference type="SAM" id="SignalP"/>
    </source>
</evidence>
<keyword evidence="6" id="KW-0119">Carbohydrate metabolism</keyword>
<keyword evidence="5" id="KW-0146">Chitin degradation</keyword>
<dbReference type="EC" id="3.2.1.14" evidence="3"/>
<dbReference type="SUPFAM" id="SSF54556">
    <property type="entry name" value="Chitinase insertion domain"/>
    <property type="match status" value="1"/>
</dbReference>
<dbReference type="Proteomes" id="UP000076580">
    <property type="component" value="Chromosome 02"/>
</dbReference>
<feature type="chain" id="PRO_5007580653" description="chitinase" evidence="9">
    <location>
        <begin position="24"/>
        <end position="436"/>
    </location>
</feature>
<evidence type="ECO:0000256" key="6">
    <source>
        <dbReference type="ARBA" id="ARBA00023277"/>
    </source>
</evidence>
<dbReference type="PANTHER" id="PTHR11177:SF317">
    <property type="entry name" value="CHITINASE 12-RELATED"/>
    <property type="match status" value="1"/>
</dbReference>
<evidence type="ECO:0000256" key="5">
    <source>
        <dbReference type="ARBA" id="ARBA00023024"/>
    </source>
</evidence>
<keyword evidence="8" id="KW-0624">Polysaccharide degradation</keyword>
<dbReference type="GO" id="GO:0008843">
    <property type="term" value="F:endochitinase activity"/>
    <property type="evidence" value="ECO:0007669"/>
    <property type="project" value="UniProtKB-EC"/>
</dbReference>
<proteinExistence type="inferred from homology"/>
<name>A0A151GLE4_DRECN</name>
<dbReference type="SMART" id="SM00636">
    <property type="entry name" value="Glyco_18"/>
    <property type="match status" value="1"/>
</dbReference>
<keyword evidence="4" id="KW-0378">Hydrolase</keyword>
<dbReference type="RefSeq" id="XP_040657272.1">
    <property type="nucleotide sequence ID" value="XM_040802239.1"/>
</dbReference>
<dbReference type="InParanoid" id="A0A151GLE4"/>
<evidence type="ECO:0000256" key="4">
    <source>
        <dbReference type="ARBA" id="ARBA00022801"/>
    </source>
</evidence>
<evidence type="ECO:0000313" key="12">
    <source>
        <dbReference type="Proteomes" id="UP000076580"/>
    </source>
</evidence>
<dbReference type="FunCoup" id="A0A151GLE4">
    <property type="interactions" value="528"/>
</dbReference>
<dbReference type="GO" id="GO:0006032">
    <property type="term" value="P:chitin catabolic process"/>
    <property type="evidence" value="ECO:0007669"/>
    <property type="project" value="UniProtKB-KW"/>
</dbReference>
<feature type="signal peptide" evidence="9">
    <location>
        <begin position="1"/>
        <end position="23"/>
    </location>
</feature>
<dbReference type="Pfam" id="PF00704">
    <property type="entry name" value="Glyco_hydro_18"/>
    <property type="match status" value="1"/>
</dbReference>
<dbReference type="FunFam" id="3.10.50.10:FF:000005">
    <property type="entry name" value="Endochitinase B1"/>
    <property type="match status" value="1"/>
</dbReference>
<evidence type="ECO:0000256" key="2">
    <source>
        <dbReference type="ARBA" id="ARBA00008682"/>
    </source>
</evidence>
<evidence type="ECO:0000256" key="3">
    <source>
        <dbReference type="ARBA" id="ARBA00012729"/>
    </source>
</evidence>
<dbReference type="AlphaFoldDB" id="A0A151GLE4"/>
<sequence>MPSMLLKSFTLALAASLASLGLAAPNPVDTASAAGAAADAYSNAVFFSNRGIYKQKYQPQDLPLSDITHVFYSFVGVLSNGTVVSVDRHADLQKKYLHHAWERSGTNAYGCVKELYLLKKHNRMTKTILSVGGWGSSRIFRAVAATKTGRDVFAKSAVEFMKDWGFDGIDIDWKYAENAKEADDMLLLLHAIRDEMDRYAVKFAAGHHFELSMAAPAGADKYKHYRLGELGQLVDRINLIAYDFAGIWSKTSGHQANLHADGKQAASASVEGAVRHYLDAGVPSSKMHLGMPTYGRSFEATSGIGMPFTGVGKGSWEPGMWDYKVLPKSGATVRFDNVSMAAYSYDAATNELISFDTTQTVEGKVAYLKSKGLGGSMFWEASADRKGNSSLVGASHRALGRLDTSQNWLEYPDSKYDNIRNGMRDQPAWQLRQVGA</sequence>
<dbReference type="GO" id="GO:0005576">
    <property type="term" value="C:extracellular region"/>
    <property type="evidence" value="ECO:0007669"/>
    <property type="project" value="TreeGrafter"/>
</dbReference>
<dbReference type="GO" id="GO:0008061">
    <property type="term" value="F:chitin binding"/>
    <property type="evidence" value="ECO:0007669"/>
    <property type="project" value="InterPro"/>
</dbReference>
<evidence type="ECO:0000259" key="10">
    <source>
        <dbReference type="PROSITE" id="PS51910"/>
    </source>
</evidence>
<comment type="caution">
    <text evidence="11">The sequence shown here is derived from an EMBL/GenBank/DDBJ whole genome shotgun (WGS) entry which is preliminary data.</text>
</comment>
<organism evidence="11 12">
    <name type="scientific">Drechmeria coniospora</name>
    <name type="common">Nematophagous fungus</name>
    <name type="synonym">Meria coniospora</name>
    <dbReference type="NCBI Taxonomy" id="98403"/>
    <lineage>
        <taxon>Eukaryota</taxon>
        <taxon>Fungi</taxon>
        <taxon>Dikarya</taxon>
        <taxon>Ascomycota</taxon>
        <taxon>Pezizomycotina</taxon>
        <taxon>Sordariomycetes</taxon>
        <taxon>Hypocreomycetidae</taxon>
        <taxon>Hypocreales</taxon>
        <taxon>Ophiocordycipitaceae</taxon>
        <taxon>Drechmeria</taxon>
    </lineage>
</organism>
<dbReference type="CDD" id="cd06548">
    <property type="entry name" value="GH18_chitinase"/>
    <property type="match status" value="1"/>
</dbReference>
<evidence type="ECO:0000313" key="11">
    <source>
        <dbReference type="EMBL" id="KYK57920.1"/>
    </source>
</evidence>
<dbReference type="InterPro" id="IPR011583">
    <property type="entry name" value="Chitinase_II/V-like_cat"/>
</dbReference>
<dbReference type="Gene3D" id="3.10.50.10">
    <property type="match status" value="1"/>
</dbReference>
<evidence type="ECO:0000256" key="7">
    <source>
        <dbReference type="ARBA" id="ARBA00023295"/>
    </source>
</evidence>
<gene>
    <name evidence="11" type="ORF">DCS_04933</name>
</gene>
<dbReference type="Gene3D" id="3.20.20.80">
    <property type="entry name" value="Glycosidases"/>
    <property type="match status" value="1"/>
</dbReference>
<accession>A0A151GLE4</accession>
<dbReference type="InterPro" id="IPR050314">
    <property type="entry name" value="Glycosyl_Hydrlase_18"/>
</dbReference>
<keyword evidence="12" id="KW-1185">Reference proteome</keyword>
<keyword evidence="9" id="KW-0732">Signal</keyword>
<dbReference type="PROSITE" id="PS51910">
    <property type="entry name" value="GH18_2"/>
    <property type="match status" value="1"/>
</dbReference>